<comment type="catalytic activity">
    <reaction evidence="18">
        <text>an N(1)-methyladenosine in tRNA + 2-oxoglutarate + O2 = an adenosine in tRNA + formaldehyde + succinate + CO2</text>
        <dbReference type="Rhea" id="RHEA:54576"/>
        <dbReference type="Rhea" id="RHEA-COMP:10242"/>
        <dbReference type="Rhea" id="RHEA-COMP:12312"/>
        <dbReference type="ChEBI" id="CHEBI:15379"/>
        <dbReference type="ChEBI" id="CHEBI:16526"/>
        <dbReference type="ChEBI" id="CHEBI:16810"/>
        <dbReference type="ChEBI" id="CHEBI:16842"/>
        <dbReference type="ChEBI" id="CHEBI:30031"/>
        <dbReference type="ChEBI" id="CHEBI:74411"/>
        <dbReference type="ChEBI" id="CHEBI:74491"/>
    </reaction>
</comment>
<comment type="catalytic activity">
    <reaction evidence="20">
        <text>a 5'-end (N(7)-methyl 5'-triphosphoguanosine)-(N(6),2'-O-dimethyladenosine) in U6 snRNA + 2-oxoglutarate + O2 = a 5'-end (N(7)-methyl 5'-triphosphoguanosine)-(2'-O-methyladenosine) in U6 snRNA + formaldehyde + succinate + CO2</text>
        <dbReference type="Rhea" id="RHEA:57904"/>
        <dbReference type="Rhea" id="RHEA-COMP:15030"/>
        <dbReference type="Rhea" id="RHEA-COMP:15031"/>
        <dbReference type="ChEBI" id="CHEBI:15379"/>
        <dbReference type="ChEBI" id="CHEBI:16526"/>
        <dbReference type="ChEBI" id="CHEBI:16810"/>
        <dbReference type="ChEBI" id="CHEBI:16842"/>
        <dbReference type="ChEBI" id="CHEBI:30031"/>
        <dbReference type="ChEBI" id="CHEBI:85958"/>
        <dbReference type="ChEBI" id="CHEBI:85959"/>
    </reaction>
</comment>
<dbReference type="GO" id="GO:1990931">
    <property type="term" value="F:mRNA N6-methyladenosine dioxygenase activity"/>
    <property type="evidence" value="ECO:0007669"/>
    <property type="project" value="UniProtKB-EC"/>
</dbReference>
<keyword evidence="6" id="KW-0963">Cytoplasm</keyword>
<dbReference type="Proteomes" id="UP001530293">
    <property type="component" value="Unassembled WGS sequence"/>
</dbReference>
<evidence type="ECO:0000256" key="10">
    <source>
        <dbReference type="ARBA" id="ARBA00023004"/>
    </source>
</evidence>
<evidence type="ECO:0000313" key="25">
    <source>
        <dbReference type="EMBL" id="KAL3760323.1"/>
    </source>
</evidence>
<dbReference type="PANTHER" id="PTHR31291">
    <property type="entry name" value="ALPHA-KETOGLUTARATE-DEPENDENT DIOXYGENASE FTO"/>
    <property type="match status" value="1"/>
</dbReference>
<dbReference type="SMART" id="SM01223">
    <property type="entry name" value="FTO_NTD"/>
    <property type="match status" value="1"/>
</dbReference>
<evidence type="ECO:0000256" key="17">
    <source>
        <dbReference type="ARBA" id="ARBA00046452"/>
    </source>
</evidence>
<evidence type="ECO:0000256" key="16">
    <source>
        <dbReference type="ARBA" id="ARBA00032950"/>
    </source>
</evidence>
<feature type="region of interest" description="Disordered" evidence="23">
    <location>
        <begin position="571"/>
        <end position="615"/>
    </location>
</feature>
<evidence type="ECO:0000256" key="22">
    <source>
        <dbReference type="ARBA" id="ARBA00049565"/>
    </source>
</evidence>
<dbReference type="Pfam" id="PF12933">
    <property type="entry name" value="FTO_NTD"/>
    <property type="match status" value="1"/>
</dbReference>
<comment type="subunit">
    <text evidence="17">Monomer. May also exist as homodimer.</text>
</comment>
<dbReference type="InterPro" id="IPR037151">
    <property type="entry name" value="AlkB-like_sf"/>
</dbReference>
<evidence type="ECO:0000256" key="21">
    <source>
        <dbReference type="ARBA" id="ARBA00049056"/>
    </source>
</evidence>
<comment type="catalytic activity">
    <reaction evidence="21">
        <text>N(6)-methyladenosine in U6 snRNA + 2-oxoglutarate + O2 = adenosine in U6 snRNA + formaldehyde + succinate + CO2</text>
        <dbReference type="Rhea" id="RHEA:57900"/>
        <dbReference type="Rhea" id="RHEA-COMP:13573"/>
        <dbReference type="Rhea" id="RHEA-COMP:13574"/>
        <dbReference type="ChEBI" id="CHEBI:15379"/>
        <dbReference type="ChEBI" id="CHEBI:16526"/>
        <dbReference type="ChEBI" id="CHEBI:16810"/>
        <dbReference type="ChEBI" id="CHEBI:16842"/>
        <dbReference type="ChEBI" id="CHEBI:30031"/>
        <dbReference type="ChEBI" id="CHEBI:74411"/>
        <dbReference type="ChEBI" id="CHEBI:74449"/>
    </reaction>
</comment>
<gene>
    <name evidence="25" type="ORF">ACHAWU_006321</name>
</gene>
<dbReference type="GO" id="GO:0005737">
    <property type="term" value="C:cytoplasm"/>
    <property type="evidence" value="ECO:0007669"/>
    <property type="project" value="UniProtKB-SubCell"/>
</dbReference>
<keyword evidence="10" id="KW-0408">Iron</keyword>
<feature type="region of interest" description="Disordered" evidence="23">
    <location>
        <begin position="1"/>
        <end position="94"/>
    </location>
</feature>
<comment type="subcellular location">
    <subcellularLocation>
        <location evidence="2">Cytoplasm</location>
    </subcellularLocation>
    <subcellularLocation>
        <location evidence="1">Nucleus speckle</location>
    </subcellularLocation>
</comment>
<dbReference type="InterPro" id="IPR024366">
    <property type="entry name" value="FTO_C"/>
</dbReference>
<keyword evidence="9" id="KW-0560">Oxidoreductase</keyword>
<evidence type="ECO:0000256" key="2">
    <source>
        <dbReference type="ARBA" id="ARBA00004496"/>
    </source>
</evidence>
<dbReference type="EMBL" id="JALLBG020000189">
    <property type="protein sequence ID" value="KAL3760323.1"/>
    <property type="molecule type" value="Genomic_DNA"/>
</dbReference>
<dbReference type="InterPro" id="IPR024367">
    <property type="entry name" value="FTO_cat_dom"/>
</dbReference>
<comment type="caution">
    <text evidence="25">The sequence shown here is derived from an EMBL/GenBank/DDBJ whole genome shotgun (WGS) entry which is preliminary data.</text>
</comment>
<dbReference type="InterPro" id="IPR032868">
    <property type="entry name" value="FTO"/>
</dbReference>
<keyword evidence="26" id="KW-1185">Reference proteome</keyword>
<evidence type="ECO:0000256" key="8">
    <source>
        <dbReference type="ARBA" id="ARBA00022964"/>
    </source>
</evidence>
<proteinExistence type="inferred from homology"/>
<dbReference type="Pfam" id="PF12934">
    <property type="entry name" value="FTO_CTD"/>
    <property type="match status" value="1"/>
</dbReference>
<dbReference type="PANTHER" id="PTHR31291:SF2">
    <property type="entry name" value="ALPHA-KETOGLUTARATE-DEPENDENT DIOXYGENASE FTO"/>
    <property type="match status" value="1"/>
</dbReference>
<keyword evidence="7" id="KW-0479">Metal-binding</keyword>
<dbReference type="AlphaFoldDB" id="A0ABD3M8N9"/>
<feature type="domain" description="Alpha-ketoglutarate-dependent dioxygenase FTO catalytic" evidence="24">
    <location>
        <begin position="94"/>
        <end position="378"/>
    </location>
</feature>
<evidence type="ECO:0000256" key="23">
    <source>
        <dbReference type="SAM" id="MobiDB-lite"/>
    </source>
</evidence>
<keyword evidence="11" id="KW-0539">Nucleus</keyword>
<evidence type="ECO:0000256" key="13">
    <source>
        <dbReference type="ARBA" id="ARBA00030546"/>
    </source>
</evidence>
<evidence type="ECO:0000256" key="12">
    <source>
        <dbReference type="ARBA" id="ARBA00030404"/>
    </source>
</evidence>
<dbReference type="InterPro" id="IPR038413">
    <property type="entry name" value="FTO_C_sf"/>
</dbReference>
<evidence type="ECO:0000256" key="9">
    <source>
        <dbReference type="ARBA" id="ARBA00023002"/>
    </source>
</evidence>
<dbReference type="GO" id="GO:0046872">
    <property type="term" value="F:metal ion binding"/>
    <property type="evidence" value="ECO:0007669"/>
    <property type="project" value="UniProtKB-KW"/>
</dbReference>
<comment type="catalytic activity">
    <reaction evidence="19">
        <text>an N(6)-methyladenosine in mRNA + 2-oxoglutarate + O2 = an adenosine in mRNA + formaldehyde + succinate + CO2</text>
        <dbReference type="Rhea" id="RHEA:49520"/>
        <dbReference type="Rhea" id="RHEA-COMP:12414"/>
        <dbReference type="Rhea" id="RHEA-COMP:12417"/>
        <dbReference type="ChEBI" id="CHEBI:15379"/>
        <dbReference type="ChEBI" id="CHEBI:16526"/>
        <dbReference type="ChEBI" id="CHEBI:16810"/>
        <dbReference type="ChEBI" id="CHEBI:16842"/>
        <dbReference type="ChEBI" id="CHEBI:30031"/>
        <dbReference type="ChEBI" id="CHEBI:74411"/>
        <dbReference type="ChEBI" id="CHEBI:74449"/>
        <dbReference type="EC" id="1.14.11.53"/>
    </reaction>
</comment>
<comment type="catalytic activity">
    <reaction evidence="22">
        <text>a 5'-end (N(7)-methyl 5'-triphosphoguanosine)-(N(6),2'-O-dimethyladenosine) in mRNA + 2-oxoglutarate + O2 = a 5'-end (N(7)-methyl 5'-triphosphoguanosine)-(2'-O-methyladenosine) in mRNA + formaldehyde + succinate + CO2</text>
        <dbReference type="Rhea" id="RHEA:57896"/>
        <dbReference type="Rhea" id="RHEA-COMP:11518"/>
        <dbReference type="Rhea" id="RHEA-COMP:11519"/>
        <dbReference type="ChEBI" id="CHEBI:15379"/>
        <dbReference type="ChEBI" id="CHEBI:16526"/>
        <dbReference type="ChEBI" id="CHEBI:16810"/>
        <dbReference type="ChEBI" id="CHEBI:16842"/>
        <dbReference type="ChEBI" id="CHEBI:30031"/>
        <dbReference type="ChEBI" id="CHEBI:85958"/>
        <dbReference type="ChEBI" id="CHEBI:85959"/>
    </reaction>
</comment>
<organism evidence="25 26">
    <name type="scientific">Discostella pseudostelligera</name>
    <dbReference type="NCBI Taxonomy" id="259834"/>
    <lineage>
        <taxon>Eukaryota</taxon>
        <taxon>Sar</taxon>
        <taxon>Stramenopiles</taxon>
        <taxon>Ochrophyta</taxon>
        <taxon>Bacillariophyta</taxon>
        <taxon>Coscinodiscophyceae</taxon>
        <taxon>Thalassiosirophycidae</taxon>
        <taxon>Stephanodiscales</taxon>
        <taxon>Stephanodiscaceae</taxon>
        <taxon>Discostella</taxon>
    </lineage>
</organism>
<dbReference type="Gene3D" id="2.60.120.590">
    <property type="entry name" value="Alpha-ketoglutarate-dependent dioxygenase AlkB-like"/>
    <property type="match status" value="1"/>
</dbReference>
<evidence type="ECO:0000256" key="4">
    <source>
        <dbReference type="ARBA" id="ARBA00012931"/>
    </source>
</evidence>
<evidence type="ECO:0000256" key="20">
    <source>
        <dbReference type="ARBA" id="ARBA00048582"/>
    </source>
</evidence>
<evidence type="ECO:0000256" key="3">
    <source>
        <dbReference type="ARBA" id="ARBA00006264"/>
    </source>
</evidence>
<keyword evidence="8" id="KW-0223">Dioxygenase</keyword>
<evidence type="ECO:0000256" key="6">
    <source>
        <dbReference type="ARBA" id="ARBA00022490"/>
    </source>
</evidence>
<dbReference type="Gene3D" id="1.20.58.1470">
    <property type="entry name" value="FTO C-terminal domain"/>
    <property type="match status" value="1"/>
</dbReference>
<evidence type="ECO:0000313" key="26">
    <source>
        <dbReference type="Proteomes" id="UP001530293"/>
    </source>
</evidence>
<feature type="compositionally biased region" description="Basic and acidic residues" evidence="23">
    <location>
        <begin position="595"/>
        <end position="615"/>
    </location>
</feature>
<accession>A0ABD3M8N9</accession>
<evidence type="ECO:0000259" key="24">
    <source>
        <dbReference type="SMART" id="SM01223"/>
    </source>
</evidence>
<dbReference type="PROSITE" id="PS51257">
    <property type="entry name" value="PROKAR_LIPOPROTEIN"/>
    <property type="match status" value="1"/>
</dbReference>
<evidence type="ECO:0000256" key="1">
    <source>
        <dbReference type="ARBA" id="ARBA00004324"/>
    </source>
</evidence>
<evidence type="ECO:0000256" key="18">
    <source>
        <dbReference type="ARBA" id="ARBA00047457"/>
    </source>
</evidence>
<dbReference type="EC" id="1.14.11.53" evidence="4"/>
<evidence type="ECO:0000256" key="19">
    <source>
        <dbReference type="ARBA" id="ARBA00048158"/>
    </source>
</evidence>
<sequence>MAKNKRKRKSDSGEWVQPVSAASACYDQPPTNISGKKRRNEHVGNPSKSPPQPPPLAQLLKKHRGVAATTPAPPIWKGRKTSSQQNFLTPNDDDPRAFNDCLKTSFEGFHYDTPNSLPSTLHRNFESSFAGMDMGGLFLFDVVQPGKKRLTKTSVTRTLVGDPGSTYKYLGLRLFSHPWVDVDDDGNTIPKPQSTGSTGGSTLRKLGYPNKTASALILMGIINSDLIDRSNSMLQKHVAPHVQPVGLVGSAQFNLTLVNKMEPAKELKRETEYGMGKISVGWHRDSGLKDFSSIAVYQSLKEVNPCSKNSDSSWGVALRAMDGGAGGPLPNVPPLLIPLPSGSLYYMLDDFNHNHEHAVIAGSGGSIRYSSTHRVAREGQGTWQYIRDKVKHFPSTADILEECLNSALTMSMKKQRERLVSHVRAQQNLMNEVEFEWIRQWFIQGRKHAALHLYWHHPIRVLCDSFCALERATSQLLDLLSDVGTEKKSCITEDLYDVLIEALSERSKLRAFWKEKYRDPIFDTMPEDERPFPCPCLDRVKFEKGQVSEDLEALITNLRQWRSRFVSVEQSDDNEAVASASEKKKSKRSRSGLLTKKESKQKASNWERLKANMSK</sequence>
<evidence type="ECO:0000256" key="5">
    <source>
        <dbReference type="ARBA" id="ARBA00013477"/>
    </source>
</evidence>
<evidence type="ECO:0000256" key="14">
    <source>
        <dbReference type="ARBA" id="ARBA00030557"/>
    </source>
</evidence>
<evidence type="ECO:0000256" key="7">
    <source>
        <dbReference type="ARBA" id="ARBA00022723"/>
    </source>
</evidence>
<dbReference type="GO" id="GO:0016607">
    <property type="term" value="C:nuclear speck"/>
    <property type="evidence" value="ECO:0007669"/>
    <property type="project" value="UniProtKB-SubCell"/>
</dbReference>
<evidence type="ECO:0000256" key="11">
    <source>
        <dbReference type="ARBA" id="ARBA00023242"/>
    </source>
</evidence>
<protein>
    <recommendedName>
        <fullName evidence="5">Alpha-ketoglutarate-dependent dioxygenase FTO</fullName>
        <ecNumber evidence="4">1.14.11.53</ecNumber>
    </recommendedName>
    <alternativeName>
        <fullName evidence="12">U6 small nuclear RNA (2'-O-methyladenosine-N(6)-)-demethylase FTO</fullName>
    </alternativeName>
    <alternativeName>
        <fullName evidence="13">U6 small nuclear RNA N(6)-methyladenosine-demethylase FTO</fullName>
    </alternativeName>
    <alternativeName>
        <fullName evidence="15">mRNA (2'-O-methyladenosine-N(6)-)-demethylase FTO</fullName>
    </alternativeName>
    <alternativeName>
        <fullName evidence="16">mRNA N(6)-methyladenosine demethylase FTO</fullName>
    </alternativeName>
    <alternativeName>
        <fullName evidence="14">tRNA N1-methyl adenine demethylase FTO</fullName>
    </alternativeName>
</protein>
<evidence type="ECO:0000256" key="15">
    <source>
        <dbReference type="ARBA" id="ARBA00032169"/>
    </source>
</evidence>
<comment type="similarity">
    <text evidence="3">Belongs to the fto family.</text>
</comment>
<reference evidence="25 26" key="1">
    <citation type="submission" date="2024-10" db="EMBL/GenBank/DDBJ databases">
        <title>Updated reference genomes for cyclostephanoid diatoms.</title>
        <authorList>
            <person name="Roberts W.R."/>
            <person name="Alverson A.J."/>
        </authorList>
    </citation>
    <scope>NUCLEOTIDE SEQUENCE [LARGE SCALE GENOMIC DNA]</scope>
    <source>
        <strain evidence="25 26">AJA232-27</strain>
    </source>
</reference>
<name>A0ABD3M8N9_9STRA</name>